<feature type="region of interest" description="Disordered" evidence="16">
    <location>
        <begin position="1501"/>
        <end position="1595"/>
    </location>
</feature>
<dbReference type="Pfam" id="PF00439">
    <property type="entry name" value="Bromodomain"/>
    <property type="match status" value="1"/>
</dbReference>
<dbReference type="PROSITE" id="PS50016">
    <property type="entry name" value="ZF_PHD_2"/>
    <property type="match status" value="2"/>
</dbReference>
<evidence type="ECO:0000256" key="4">
    <source>
        <dbReference type="ARBA" id="ARBA00022771"/>
    </source>
</evidence>
<sequence length="1716" mass="192999">MPLLGTKLHVLNHTWKKKKSHDEVQPTDQEEKPAHVVPVTQEVCSSAEELQRKNMIYAANIWTCRVTGKTNLTYKEAARSEAVSHRILKKNFPKFFERPVLEMVHLSTLPLESLVHNCWVTLHEQFYVTEPVKLKVDSVSNAPIHGVISDVDKSEHEPEPPSNPPAGETPATTSPNSSDKENTTSKKTSPVKKNYAYSVKVLSDVPLVVNDVPACSIDRIKKAPSKDHVRLFIRAHAMRYGPNFSGPWIVDADLLRRYKIRPKTPGYTVDKDKVRQMSIALETEYQARIMKANSAEQVNDGDQSAVTPAPIFKRCKRFSVMRTNEDDLPLTVFKTQVKVTPHSATEELAKKKMKQATLFQFKKNSVSPATPTGSAHNHVTSPTFILPRAAQHLLKLYETNHENPLLSAQINICAKLLKDGDLLKLPKELRDRVIARREVVEYRKKLMSMTPVQRKEYLREQREKRKAEWLSANRLLDDQQLLRANSDFSPLPEPSGLHLPLNLTEPLFGRLLGLSEFLHCFQTLLLEGLEEGETDGQGESSTMTATSFSPLDSVVPCAGDADYSDDEERMNTEEEEEEVALIGPTAPLPKVSVRSIRKFGLHRLTKAVAADCPSAGAFRSLSRPLMLLMRLLLRDGELSKERELGLRLTKLPVTPYTAPELLRLALLHEKSYRSELKALLAISSNPVNQPVSTEISPAVTDTANSSSKMNMLELVKQLTSSDLYELRPEARLFALETAVERLFDLDLIDDHLLACQHRASEAWHKKAKVLRERNLRKKEQKDSQTAATHKKEPSTNTSITQGNQSTSEVKTEPATPNANETDNLELDDDLASVVKRRRILAARAAAEREEKEALERERRAVQAQEYAEERALNAVSRLYQMRADEAKCVSRVQPLGYDRYYRRIWYFRSAPDRLFIESNWAPACVDYAVPLSPTTINGIKKEEDHNSTACLFKEEETALPLAAHADLSGEDCTVSTVPSSWSTWCVYDRPEQLDQLVAALLERGIRESALKRHLLADGLINSMKARWMKSLNSASLKPEASKSPDTSGPKEECDRRASEASERVLAHLALNAEAALAGALLKNLLDTEVRLRSGGLGGVPDFPRWQEDLARVHTSFGLPPEGSPEKNPPLKLGDVGRPDRSGLVNALIEVGEHVIPRFLNVPDLLPKREKKSEDVLESTENSVVQESKQSHHTTENAVDHDESDSEDSDSSNGMDKILQDPELHERRTHAWLSCWRTEVQRAQTLSRLNLLHACLDACIRWEKSVEDARCRICRHKSDDDNLLLCDGCNHAFHLYCLRPPLRRVPSGDWFCPSCRPASRDLERRRRAARLARSEQRRRQETEASSDDERRSEDSSSSNSGSDDNDDSESSGQPYFKRSRRSNKRTKVQELRHSDRSVKTDRDKHGVKHDSVCLVCGDATADLVLCSNCPNAFHLSCHNPPLRHPPRTSDWLCSTCRHSRRGTVLNFIRQTRESRRISYQRCTGQGGASDYCGSEEETARVANRSARSSKSRISAKRVNHDFSGGEDALDAKDDSESEADEVCSETPVVRRSLRAKRPAPDSANAARNGKRRRKNSSAEEDSSDEDDASEAVKSTESAQSICTRILNAVYRNRNAWPFREPVDAKEVPDYYEIITNPIDLSKLREKLAQGEYDTSQPKDGVELLMRDLGNMFYNAELYNAADSDVWIAGSQLEQLVRNLFAQSRSGVTYQRSTLGGL</sequence>
<dbReference type="Proteomes" id="UP001497525">
    <property type="component" value="Unassembled WGS sequence"/>
</dbReference>
<dbReference type="InterPro" id="IPR001487">
    <property type="entry name" value="Bromodomain"/>
</dbReference>
<feature type="coiled-coil region" evidence="15">
    <location>
        <begin position="837"/>
        <end position="864"/>
    </location>
</feature>
<dbReference type="GO" id="GO:0140801">
    <property type="term" value="F:histone H2AXY142 kinase activity"/>
    <property type="evidence" value="ECO:0007669"/>
    <property type="project" value="InterPro"/>
</dbReference>
<keyword evidence="7 15" id="KW-0175">Coiled coil</keyword>
<feature type="region of interest" description="Disordered" evidence="16">
    <location>
        <begin position="772"/>
        <end position="826"/>
    </location>
</feature>
<evidence type="ECO:0000259" key="18">
    <source>
        <dbReference type="PROSITE" id="PS50016"/>
    </source>
</evidence>
<evidence type="ECO:0000256" key="2">
    <source>
        <dbReference type="ARBA" id="ARBA00022553"/>
    </source>
</evidence>
<evidence type="ECO:0000256" key="11">
    <source>
        <dbReference type="ARBA" id="ARBA00068253"/>
    </source>
</evidence>
<dbReference type="InterPro" id="IPR047174">
    <property type="entry name" value="BAZ1B"/>
</dbReference>
<evidence type="ECO:0000313" key="22">
    <source>
        <dbReference type="Proteomes" id="UP001497525"/>
    </source>
</evidence>
<feature type="compositionally biased region" description="Basic and acidic residues" evidence="16">
    <location>
        <begin position="1188"/>
        <end position="1200"/>
    </location>
</feature>
<dbReference type="PROSITE" id="PS51136">
    <property type="entry name" value="WAC"/>
    <property type="match status" value="1"/>
</dbReference>
<feature type="region of interest" description="Disordered" evidence="16">
    <location>
        <begin position="1170"/>
        <end position="1216"/>
    </location>
</feature>
<dbReference type="Gene3D" id="3.30.40.10">
    <property type="entry name" value="Zinc/RING finger domain, C3HC4 (zinc finger)"/>
    <property type="match status" value="2"/>
</dbReference>
<evidence type="ECO:0000256" key="5">
    <source>
        <dbReference type="ARBA" id="ARBA00022833"/>
    </source>
</evidence>
<dbReference type="InterPro" id="IPR011011">
    <property type="entry name" value="Znf_FYVE_PHD"/>
</dbReference>
<dbReference type="PROSITE" id="PS50014">
    <property type="entry name" value="BROMODOMAIN_2"/>
    <property type="match status" value="1"/>
</dbReference>
<dbReference type="Pfam" id="PF10537">
    <property type="entry name" value="WAC_Acf1_DNA_bd"/>
    <property type="match status" value="1"/>
</dbReference>
<evidence type="ECO:0000256" key="12">
    <source>
        <dbReference type="PROSITE-ProRule" id="PRU00035"/>
    </source>
</evidence>
<evidence type="ECO:0000256" key="10">
    <source>
        <dbReference type="ARBA" id="ARBA00023242"/>
    </source>
</evidence>
<feature type="compositionally biased region" description="Basic residues" evidence="16">
    <location>
        <begin position="1376"/>
        <end position="1385"/>
    </location>
</feature>
<dbReference type="PANTHER" id="PTHR46802">
    <property type="entry name" value="TYROSINE-PROTEIN KINASE BAZ1B"/>
    <property type="match status" value="1"/>
</dbReference>
<feature type="region of interest" description="Disordered" evidence="16">
    <location>
        <begin position="149"/>
        <end position="189"/>
    </location>
</feature>
<evidence type="ECO:0000259" key="20">
    <source>
        <dbReference type="PROSITE" id="PS51136"/>
    </source>
</evidence>
<keyword evidence="5" id="KW-0862">Zinc</keyword>
<keyword evidence="4 13" id="KW-0863">Zinc-finger</keyword>
<dbReference type="SMART" id="SM00184">
    <property type="entry name" value="RING"/>
    <property type="match status" value="2"/>
</dbReference>
<keyword evidence="6" id="KW-0805">Transcription regulation</keyword>
<evidence type="ECO:0000256" key="7">
    <source>
        <dbReference type="ARBA" id="ARBA00023054"/>
    </source>
</evidence>
<dbReference type="InterPro" id="IPR001841">
    <property type="entry name" value="Znf_RING"/>
</dbReference>
<reference evidence="21" key="1">
    <citation type="submission" date="2024-06" db="EMBL/GenBank/DDBJ databases">
        <authorList>
            <person name="Liu X."/>
            <person name="Lenzi L."/>
            <person name="Haldenby T S."/>
            <person name="Uol C."/>
        </authorList>
    </citation>
    <scope>NUCLEOTIDE SEQUENCE</scope>
</reference>
<dbReference type="InterPro" id="IPR036427">
    <property type="entry name" value="Bromodomain-like_sf"/>
</dbReference>
<protein>
    <recommendedName>
        <fullName evidence="11">Bromodomain adjacent to zinc finger domain protein 1A</fullName>
    </recommendedName>
</protein>
<feature type="compositionally biased region" description="Basic and acidic residues" evidence="16">
    <location>
        <begin position="1048"/>
        <end position="1058"/>
    </location>
</feature>
<evidence type="ECO:0000256" key="13">
    <source>
        <dbReference type="PROSITE-ProRule" id="PRU00175"/>
    </source>
</evidence>
<dbReference type="GO" id="GO:0006974">
    <property type="term" value="P:DNA damage response"/>
    <property type="evidence" value="ECO:0007669"/>
    <property type="project" value="TreeGrafter"/>
</dbReference>
<keyword evidence="10 14" id="KW-0539">Nucleus</keyword>
<feature type="region of interest" description="Disordered" evidence="16">
    <location>
        <begin position="1115"/>
        <end position="1137"/>
    </location>
</feature>
<feature type="domain" description="PHD-type" evidence="18">
    <location>
        <begin position="1267"/>
        <end position="1317"/>
    </location>
</feature>
<feature type="compositionally biased region" description="Basic and acidic residues" evidence="16">
    <location>
        <begin position="1386"/>
        <end position="1403"/>
    </location>
</feature>
<evidence type="ECO:0000256" key="15">
    <source>
        <dbReference type="SAM" id="Coils"/>
    </source>
</evidence>
<dbReference type="SMART" id="SM00249">
    <property type="entry name" value="PHD"/>
    <property type="match status" value="2"/>
</dbReference>
<name>A0AAV2TKK4_CALDB</name>
<dbReference type="InterPro" id="IPR013136">
    <property type="entry name" value="WSTF_Acf1_Cbp146"/>
</dbReference>
<accession>A0AAV2TKK4</accession>
<evidence type="ECO:0000259" key="19">
    <source>
        <dbReference type="PROSITE" id="PS50089"/>
    </source>
</evidence>
<feature type="compositionally biased region" description="Basic and acidic residues" evidence="16">
    <location>
        <begin position="772"/>
        <end position="782"/>
    </location>
</feature>
<feature type="compositionally biased region" description="Polar residues" evidence="16">
    <location>
        <begin position="794"/>
        <end position="808"/>
    </location>
</feature>
<keyword evidence="8 12" id="KW-0103">Bromodomain</keyword>
<dbReference type="GO" id="GO:0008270">
    <property type="term" value="F:zinc ion binding"/>
    <property type="evidence" value="ECO:0007669"/>
    <property type="project" value="UniProtKB-KW"/>
</dbReference>
<dbReference type="PROSITE" id="PS01359">
    <property type="entry name" value="ZF_PHD_1"/>
    <property type="match status" value="2"/>
</dbReference>
<dbReference type="InterPro" id="IPR001965">
    <property type="entry name" value="Znf_PHD"/>
</dbReference>
<dbReference type="InterPro" id="IPR019787">
    <property type="entry name" value="Znf_PHD-finger"/>
</dbReference>
<feature type="domain" description="RING-type" evidence="19">
    <location>
        <begin position="1270"/>
        <end position="1315"/>
    </location>
</feature>
<evidence type="ECO:0000259" key="17">
    <source>
        <dbReference type="PROSITE" id="PS50014"/>
    </source>
</evidence>
<evidence type="ECO:0000313" key="21">
    <source>
        <dbReference type="EMBL" id="CAL5136938.1"/>
    </source>
</evidence>
<feature type="compositionally biased region" description="Polar residues" evidence="16">
    <location>
        <begin position="1178"/>
        <end position="1187"/>
    </location>
</feature>
<feature type="region of interest" description="Disordered" evidence="16">
    <location>
        <begin position="1034"/>
        <end position="1058"/>
    </location>
</feature>
<evidence type="ECO:0000256" key="3">
    <source>
        <dbReference type="ARBA" id="ARBA00022723"/>
    </source>
</evidence>
<dbReference type="PROSITE" id="PS50089">
    <property type="entry name" value="ZF_RING_2"/>
    <property type="match status" value="1"/>
</dbReference>
<evidence type="ECO:0000256" key="14">
    <source>
        <dbReference type="PROSITE-ProRule" id="PRU00475"/>
    </source>
</evidence>
<comment type="caution">
    <text evidence="21">The sequence shown here is derived from an EMBL/GenBank/DDBJ whole genome shotgun (WGS) entry which is preliminary data.</text>
</comment>
<feature type="domain" description="Bromo" evidence="17">
    <location>
        <begin position="1609"/>
        <end position="1685"/>
    </location>
</feature>
<dbReference type="EMBL" id="CAXLJL010000367">
    <property type="protein sequence ID" value="CAL5136938.1"/>
    <property type="molecule type" value="Genomic_DNA"/>
</dbReference>
<dbReference type="GO" id="GO:0090535">
    <property type="term" value="C:WICH complex"/>
    <property type="evidence" value="ECO:0007669"/>
    <property type="project" value="InterPro"/>
</dbReference>
<gene>
    <name evidence="21" type="ORF">CDAUBV1_LOCUS11227</name>
</gene>
<feature type="domain" description="PHD-type" evidence="18">
    <location>
        <begin position="1409"/>
        <end position="1458"/>
    </location>
</feature>
<evidence type="ECO:0000256" key="1">
    <source>
        <dbReference type="ARBA" id="ARBA00004123"/>
    </source>
</evidence>
<dbReference type="InterPro" id="IPR013083">
    <property type="entry name" value="Znf_RING/FYVE/PHD"/>
</dbReference>
<dbReference type="GO" id="GO:0042393">
    <property type="term" value="F:histone binding"/>
    <property type="evidence" value="ECO:0007669"/>
    <property type="project" value="TreeGrafter"/>
</dbReference>
<dbReference type="FunFam" id="3.30.40.10:FF:000300">
    <property type="entry name" value="Bromodomain adjacent to zinc finger domain protein 1A"/>
    <property type="match status" value="1"/>
</dbReference>
<keyword evidence="9" id="KW-0804">Transcription</keyword>
<dbReference type="PANTHER" id="PTHR46802:SF1">
    <property type="entry name" value="TYROSINE-PROTEIN KINASE BAZ1B"/>
    <property type="match status" value="1"/>
</dbReference>
<feature type="compositionally biased region" description="Basic and acidic residues" evidence="16">
    <location>
        <begin position="1331"/>
        <end position="1353"/>
    </location>
</feature>
<dbReference type="SMART" id="SM00297">
    <property type="entry name" value="BROMO"/>
    <property type="match status" value="1"/>
</dbReference>
<feature type="domain" description="WAC" evidence="20">
    <location>
        <begin position="32"/>
        <end position="138"/>
    </location>
</feature>
<dbReference type="InterPro" id="IPR028941">
    <property type="entry name" value="WHIM2_dom"/>
</dbReference>
<keyword evidence="3" id="KW-0479">Metal-binding</keyword>
<comment type="subcellular location">
    <subcellularLocation>
        <location evidence="1 14">Nucleus</location>
    </subcellularLocation>
</comment>
<feature type="compositionally biased region" description="Basic residues" evidence="16">
    <location>
        <begin position="1506"/>
        <end position="1516"/>
    </location>
</feature>
<dbReference type="InterPro" id="IPR019786">
    <property type="entry name" value="Zinc_finger_PHD-type_CS"/>
</dbReference>
<evidence type="ECO:0000256" key="9">
    <source>
        <dbReference type="ARBA" id="ARBA00023163"/>
    </source>
</evidence>
<feature type="compositionally biased region" description="Acidic residues" evidence="16">
    <location>
        <begin position="1577"/>
        <end position="1588"/>
    </location>
</feature>
<dbReference type="SUPFAM" id="SSF47370">
    <property type="entry name" value="Bromodomain"/>
    <property type="match status" value="1"/>
</dbReference>
<dbReference type="PRINTS" id="PR00503">
    <property type="entry name" value="BROMODOMAIN"/>
</dbReference>
<dbReference type="SUPFAM" id="SSF57903">
    <property type="entry name" value="FYVE/PHD zinc finger"/>
    <property type="match status" value="2"/>
</dbReference>
<dbReference type="Pfam" id="PF00628">
    <property type="entry name" value="PHD"/>
    <property type="match status" value="2"/>
</dbReference>
<evidence type="ECO:0000256" key="8">
    <source>
        <dbReference type="ARBA" id="ARBA00023117"/>
    </source>
</evidence>
<dbReference type="Gene3D" id="1.20.920.10">
    <property type="entry name" value="Bromodomain-like"/>
    <property type="match status" value="1"/>
</dbReference>
<evidence type="ECO:0000256" key="16">
    <source>
        <dbReference type="SAM" id="MobiDB-lite"/>
    </source>
</evidence>
<organism evidence="21 22">
    <name type="scientific">Calicophoron daubneyi</name>
    <name type="common">Rumen fluke</name>
    <name type="synonym">Paramphistomum daubneyi</name>
    <dbReference type="NCBI Taxonomy" id="300641"/>
    <lineage>
        <taxon>Eukaryota</taxon>
        <taxon>Metazoa</taxon>
        <taxon>Spiralia</taxon>
        <taxon>Lophotrochozoa</taxon>
        <taxon>Platyhelminthes</taxon>
        <taxon>Trematoda</taxon>
        <taxon>Digenea</taxon>
        <taxon>Plagiorchiida</taxon>
        <taxon>Pronocephalata</taxon>
        <taxon>Paramphistomoidea</taxon>
        <taxon>Paramphistomidae</taxon>
        <taxon>Calicophoron</taxon>
    </lineage>
</organism>
<evidence type="ECO:0000256" key="6">
    <source>
        <dbReference type="ARBA" id="ARBA00023015"/>
    </source>
</evidence>
<feature type="region of interest" description="Disordered" evidence="16">
    <location>
        <begin position="1325"/>
        <end position="1403"/>
    </location>
</feature>
<keyword evidence="2" id="KW-0597">Phosphoprotein</keyword>
<dbReference type="Pfam" id="PF15613">
    <property type="entry name" value="WSD"/>
    <property type="match status" value="1"/>
</dbReference>
<proteinExistence type="predicted"/>
<feature type="compositionally biased region" description="Basic and acidic residues" evidence="16">
    <location>
        <begin position="150"/>
        <end position="159"/>
    </location>
</feature>